<gene>
    <name evidence="2" type="ORF">NDU88_008395</name>
</gene>
<evidence type="ECO:0000313" key="2">
    <source>
        <dbReference type="EMBL" id="KAJ1155666.1"/>
    </source>
</evidence>
<accession>A0AAV7RVM5</accession>
<protein>
    <submittedName>
        <fullName evidence="2">Uncharacterized protein</fullName>
    </submittedName>
</protein>
<evidence type="ECO:0000256" key="1">
    <source>
        <dbReference type="SAM" id="MobiDB-lite"/>
    </source>
</evidence>
<feature type="region of interest" description="Disordered" evidence="1">
    <location>
        <begin position="1"/>
        <end position="37"/>
    </location>
</feature>
<name>A0AAV7RVM5_PLEWA</name>
<comment type="caution">
    <text evidence="2">The sequence shown here is derived from an EMBL/GenBank/DDBJ whole genome shotgun (WGS) entry which is preliminary data.</text>
</comment>
<dbReference type="AlphaFoldDB" id="A0AAV7RVM5"/>
<reference evidence="2" key="1">
    <citation type="journal article" date="2022" name="bioRxiv">
        <title>Sequencing and chromosome-scale assembly of the giantPleurodeles waltlgenome.</title>
        <authorList>
            <person name="Brown T."/>
            <person name="Elewa A."/>
            <person name="Iarovenko S."/>
            <person name="Subramanian E."/>
            <person name="Araus A.J."/>
            <person name="Petzold A."/>
            <person name="Susuki M."/>
            <person name="Suzuki K.-i.T."/>
            <person name="Hayashi T."/>
            <person name="Toyoda A."/>
            <person name="Oliveira C."/>
            <person name="Osipova E."/>
            <person name="Leigh N.D."/>
            <person name="Simon A."/>
            <person name="Yun M.H."/>
        </authorList>
    </citation>
    <scope>NUCLEOTIDE SEQUENCE</scope>
    <source>
        <strain evidence="2">20211129_DDA</strain>
        <tissue evidence="2">Liver</tissue>
    </source>
</reference>
<evidence type="ECO:0000313" key="3">
    <source>
        <dbReference type="Proteomes" id="UP001066276"/>
    </source>
</evidence>
<dbReference type="EMBL" id="JANPWB010000009">
    <property type="protein sequence ID" value="KAJ1155666.1"/>
    <property type="molecule type" value="Genomic_DNA"/>
</dbReference>
<proteinExistence type="predicted"/>
<keyword evidence="3" id="KW-1185">Reference proteome</keyword>
<sequence>MRVSGDVRVRQPGGACVKGSQTWKMKKDSDSSPTKPSILESKIIKKKKKLTDVVNKKSASGGAMPHDQDVIDIPAPKFDVSLKRIRVRKYEP</sequence>
<dbReference type="Proteomes" id="UP001066276">
    <property type="component" value="Chromosome 5"/>
</dbReference>
<organism evidence="2 3">
    <name type="scientific">Pleurodeles waltl</name>
    <name type="common">Iberian ribbed newt</name>
    <dbReference type="NCBI Taxonomy" id="8319"/>
    <lineage>
        <taxon>Eukaryota</taxon>
        <taxon>Metazoa</taxon>
        <taxon>Chordata</taxon>
        <taxon>Craniata</taxon>
        <taxon>Vertebrata</taxon>
        <taxon>Euteleostomi</taxon>
        <taxon>Amphibia</taxon>
        <taxon>Batrachia</taxon>
        <taxon>Caudata</taxon>
        <taxon>Salamandroidea</taxon>
        <taxon>Salamandridae</taxon>
        <taxon>Pleurodelinae</taxon>
        <taxon>Pleurodeles</taxon>
    </lineage>
</organism>